<dbReference type="EMBL" id="BJCL01000005">
    <property type="protein sequence ID" value="GCL63266.1"/>
    <property type="molecule type" value="Genomic_DNA"/>
</dbReference>
<dbReference type="PANTHER" id="PTHR30347:SF1">
    <property type="entry name" value="MECHANOSENSITIVE CHANNEL MSCK"/>
    <property type="match status" value="1"/>
</dbReference>
<dbReference type="SUPFAM" id="SSF50182">
    <property type="entry name" value="Sm-like ribonucleoproteins"/>
    <property type="match status" value="1"/>
</dbReference>
<organism evidence="10 11">
    <name type="scientific">Pseudaquabacterium pictum</name>
    <dbReference type="NCBI Taxonomy" id="2315236"/>
    <lineage>
        <taxon>Bacteria</taxon>
        <taxon>Pseudomonadati</taxon>
        <taxon>Pseudomonadota</taxon>
        <taxon>Betaproteobacteria</taxon>
        <taxon>Burkholderiales</taxon>
        <taxon>Sphaerotilaceae</taxon>
        <taxon>Pseudaquabacterium</taxon>
    </lineage>
</organism>
<evidence type="ECO:0000256" key="2">
    <source>
        <dbReference type="ARBA" id="ARBA00008017"/>
    </source>
</evidence>
<dbReference type="InterPro" id="IPR049278">
    <property type="entry name" value="MS_channel_C"/>
</dbReference>
<keyword evidence="6 7" id="KW-0472">Membrane</keyword>
<dbReference type="InterPro" id="IPR011014">
    <property type="entry name" value="MscS_channel_TM-2"/>
</dbReference>
<feature type="transmembrane region" description="Helical" evidence="7">
    <location>
        <begin position="72"/>
        <end position="89"/>
    </location>
</feature>
<evidence type="ECO:0000259" key="8">
    <source>
        <dbReference type="Pfam" id="PF00924"/>
    </source>
</evidence>
<protein>
    <recommendedName>
        <fullName evidence="12">Mechanosensitive ion channel protein</fullName>
    </recommendedName>
</protein>
<feature type="domain" description="Mechanosensitive ion channel MscS C-terminal" evidence="9">
    <location>
        <begin position="336"/>
        <end position="416"/>
    </location>
</feature>
<comment type="caution">
    <text evidence="10">The sequence shown here is derived from an EMBL/GenBank/DDBJ whole genome shotgun (WGS) entry which is preliminary data.</text>
</comment>
<dbReference type="InterPro" id="IPR010920">
    <property type="entry name" value="LSM_dom_sf"/>
</dbReference>
<feature type="transmembrane region" description="Helical" evidence="7">
    <location>
        <begin position="20"/>
        <end position="40"/>
    </location>
</feature>
<accession>A0A480AQQ3</accession>
<dbReference type="GO" id="GO:0005886">
    <property type="term" value="C:plasma membrane"/>
    <property type="evidence" value="ECO:0007669"/>
    <property type="project" value="UniProtKB-SubCell"/>
</dbReference>
<keyword evidence="5 7" id="KW-1133">Transmembrane helix</keyword>
<dbReference type="RefSeq" id="WP_137733007.1">
    <property type="nucleotide sequence ID" value="NZ_BJCL01000005.1"/>
</dbReference>
<comment type="subcellular location">
    <subcellularLocation>
        <location evidence="1">Cell membrane</location>
        <topology evidence="1">Multi-pass membrane protein</topology>
    </subcellularLocation>
</comment>
<evidence type="ECO:0000259" key="9">
    <source>
        <dbReference type="Pfam" id="PF21082"/>
    </source>
</evidence>
<dbReference type="Pfam" id="PF21082">
    <property type="entry name" value="MS_channel_3rd"/>
    <property type="match status" value="1"/>
</dbReference>
<feature type="transmembrane region" description="Helical" evidence="7">
    <location>
        <begin position="95"/>
        <end position="115"/>
    </location>
</feature>
<keyword evidence="11" id="KW-1185">Reference proteome</keyword>
<dbReference type="Pfam" id="PF00924">
    <property type="entry name" value="MS_channel_2nd"/>
    <property type="match status" value="1"/>
</dbReference>
<dbReference type="InterPro" id="IPR052702">
    <property type="entry name" value="MscS-like_channel"/>
</dbReference>
<name>A0A480AQQ3_9BURK</name>
<dbReference type="InterPro" id="IPR006685">
    <property type="entry name" value="MscS_channel_2nd"/>
</dbReference>
<dbReference type="SUPFAM" id="SSF82689">
    <property type="entry name" value="Mechanosensitive channel protein MscS (YggB), C-terminal domain"/>
    <property type="match status" value="1"/>
</dbReference>
<evidence type="ECO:0000256" key="7">
    <source>
        <dbReference type="SAM" id="Phobius"/>
    </source>
</evidence>
<dbReference type="PANTHER" id="PTHR30347">
    <property type="entry name" value="POTASSIUM CHANNEL RELATED"/>
    <property type="match status" value="1"/>
</dbReference>
<dbReference type="InterPro" id="IPR023408">
    <property type="entry name" value="MscS_beta-dom_sf"/>
</dbReference>
<evidence type="ECO:0000313" key="10">
    <source>
        <dbReference type="EMBL" id="GCL63266.1"/>
    </source>
</evidence>
<feature type="transmembrane region" description="Helical" evidence="7">
    <location>
        <begin position="213"/>
        <end position="232"/>
    </location>
</feature>
<dbReference type="Proteomes" id="UP000301751">
    <property type="component" value="Unassembled WGS sequence"/>
</dbReference>
<sequence>MNGVDSFPELITALTRPTALLELGLLVGCLGVAWAICALLRPKDAPPDPDGVDTAQAAQGGIWFGRRGFDGALFPVLALALAVAARVLMRDHIPVAVFKVAVPVLLSLALIRVSVRVLHAAFPASAVVRAFERTLSWGVWIAAVLWTTGLLPVLLTEMEAISWKIGGAPVSLRSLIEGGLSAVAVLLVMLWLSATIEQRLLRASSMHLSVRKIAANATRAILLLVGLLIALSAAGIPLGALGVMGGAVGVGIGLGLQRLAANYVSGFVILAERSLRIGDTVRVDGFEGRISDITTRYTLIRAANGRESIVPNEMLITQRVENFSYADPNVAISTLVQVAYGTDVPALTPKLQAAMVTVPRVLKVPAPAVQLSNFAADGLELTLVFWIGDLENGQGNVRSEVNLAVLNLLQAEGIEIPFPQRVVRGLPPAGPAAAAEAAG</sequence>
<keyword evidence="3" id="KW-1003">Cell membrane</keyword>
<evidence type="ECO:0008006" key="12">
    <source>
        <dbReference type="Google" id="ProtNLM"/>
    </source>
</evidence>
<dbReference type="GO" id="GO:0008381">
    <property type="term" value="F:mechanosensitive monoatomic ion channel activity"/>
    <property type="evidence" value="ECO:0007669"/>
    <property type="project" value="UniProtKB-ARBA"/>
</dbReference>
<evidence type="ECO:0000256" key="1">
    <source>
        <dbReference type="ARBA" id="ARBA00004651"/>
    </source>
</evidence>
<dbReference type="Gene3D" id="2.30.30.60">
    <property type="match status" value="1"/>
</dbReference>
<evidence type="ECO:0000313" key="11">
    <source>
        <dbReference type="Proteomes" id="UP000301751"/>
    </source>
</evidence>
<gene>
    <name evidence="10" type="ORF">AQPW35_23470</name>
</gene>
<dbReference type="Gene3D" id="1.10.287.1260">
    <property type="match status" value="1"/>
</dbReference>
<dbReference type="AlphaFoldDB" id="A0A480AQQ3"/>
<evidence type="ECO:0000256" key="3">
    <source>
        <dbReference type="ARBA" id="ARBA00022475"/>
    </source>
</evidence>
<keyword evidence="4 7" id="KW-0812">Transmembrane</keyword>
<comment type="similarity">
    <text evidence="2">Belongs to the MscS (TC 1.A.23) family.</text>
</comment>
<reference evidence="11" key="1">
    <citation type="submission" date="2019-03" db="EMBL/GenBank/DDBJ databases">
        <title>Aquabacterium pictum sp.nov., the first bacteriochlorophyll a-containing freshwater bacterium in the genus Aquabacterium of the class Betaproteobacteria.</title>
        <authorList>
            <person name="Hirose S."/>
            <person name="Tank M."/>
            <person name="Hara E."/>
            <person name="Tamaki H."/>
            <person name="Takaichi S."/>
            <person name="Haruta S."/>
            <person name="Hanada S."/>
        </authorList>
    </citation>
    <scope>NUCLEOTIDE SEQUENCE [LARGE SCALE GENOMIC DNA]</scope>
    <source>
        <strain evidence="11">W35</strain>
    </source>
</reference>
<evidence type="ECO:0000256" key="5">
    <source>
        <dbReference type="ARBA" id="ARBA00022989"/>
    </source>
</evidence>
<feature type="transmembrane region" description="Helical" evidence="7">
    <location>
        <begin position="135"/>
        <end position="155"/>
    </location>
</feature>
<feature type="transmembrane region" description="Helical" evidence="7">
    <location>
        <begin position="175"/>
        <end position="192"/>
    </location>
</feature>
<feature type="domain" description="Mechanosensitive ion channel MscS" evidence="8">
    <location>
        <begin position="260"/>
        <end position="324"/>
    </location>
</feature>
<dbReference type="InterPro" id="IPR011066">
    <property type="entry name" value="MscS_channel_C_sf"/>
</dbReference>
<dbReference type="OrthoDB" id="9809206at2"/>
<dbReference type="SUPFAM" id="SSF82861">
    <property type="entry name" value="Mechanosensitive channel protein MscS (YggB), transmembrane region"/>
    <property type="match status" value="1"/>
</dbReference>
<dbReference type="Gene3D" id="3.30.70.100">
    <property type="match status" value="1"/>
</dbReference>
<evidence type="ECO:0000256" key="6">
    <source>
        <dbReference type="ARBA" id="ARBA00023136"/>
    </source>
</evidence>
<proteinExistence type="inferred from homology"/>
<evidence type="ECO:0000256" key="4">
    <source>
        <dbReference type="ARBA" id="ARBA00022692"/>
    </source>
</evidence>